<proteinExistence type="predicted"/>
<protein>
    <submittedName>
        <fullName evidence="1">Uncharacterized protein</fullName>
    </submittedName>
</protein>
<name>A0A0F6I903_LEPIR</name>
<dbReference type="EMBL" id="AKWR02000230">
    <property type="protein sequence ID" value="EMJ34528.1"/>
    <property type="molecule type" value="Genomic_DNA"/>
</dbReference>
<evidence type="ECO:0000313" key="1">
    <source>
        <dbReference type="EMBL" id="EMJ34528.1"/>
    </source>
</evidence>
<sequence>MNLFKNLECRIFFKKLTIPGQTQFLNISTSSVKSTVNF</sequence>
<accession>A0A0F6I903</accession>
<dbReference type="Proteomes" id="UP000012164">
    <property type="component" value="Unassembled WGS sequence"/>
</dbReference>
<reference evidence="1 2" key="1">
    <citation type="submission" date="2013-01" db="EMBL/GenBank/DDBJ databases">
        <authorList>
            <person name="Harkins D.M."/>
            <person name="Durkin A.S."/>
            <person name="Brinkac L.M."/>
            <person name="Haft D.H."/>
            <person name="Selengut J.D."/>
            <person name="Sanka R."/>
            <person name="DePew J."/>
            <person name="Purushe J."/>
            <person name="Peacock S.J."/>
            <person name="Thaipadungpanit J."/>
            <person name="Wuthiekanun V.W."/>
            <person name="Day N.P."/>
            <person name="Vinetz J.M."/>
            <person name="Sutton G.G."/>
            <person name="Nierman W.C."/>
            <person name="Fouts D.E."/>
        </authorList>
    </citation>
    <scope>NUCLEOTIDE SEQUENCE [LARGE SCALE GENOMIC DNA]</scope>
    <source>
        <strain evidence="1 2">FPW1039</strain>
    </source>
</reference>
<comment type="caution">
    <text evidence="1">The sequence shown here is derived from an EMBL/GenBank/DDBJ whole genome shotgun (WGS) entry which is preliminary data.</text>
</comment>
<organism evidence="1 2">
    <name type="scientific">Leptospira interrogans str. FPW1039</name>
    <dbReference type="NCBI Taxonomy" id="1193040"/>
    <lineage>
        <taxon>Bacteria</taxon>
        <taxon>Pseudomonadati</taxon>
        <taxon>Spirochaetota</taxon>
        <taxon>Spirochaetia</taxon>
        <taxon>Leptospirales</taxon>
        <taxon>Leptospiraceae</taxon>
        <taxon>Leptospira</taxon>
    </lineage>
</organism>
<evidence type="ECO:0000313" key="2">
    <source>
        <dbReference type="Proteomes" id="UP000012164"/>
    </source>
</evidence>
<gene>
    <name evidence="1" type="ORF">LEP1GSC079_1296</name>
</gene>
<dbReference type="AlphaFoldDB" id="A0A0F6I903"/>